<name>A0AAN7F2U2_QUERU</name>
<feature type="binding site" evidence="17">
    <location>
        <position position="317"/>
    </location>
    <ligand>
        <name>ATP</name>
        <dbReference type="ChEBI" id="CHEBI:30616"/>
    </ligand>
</feature>
<dbReference type="CDD" id="cd06899">
    <property type="entry name" value="lectin_legume_LecRK_Arcelin_ConA"/>
    <property type="match status" value="1"/>
</dbReference>
<dbReference type="EC" id="2.7.11.1" evidence="5"/>
<evidence type="ECO:0000313" key="22">
    <source>
        <dbReference type="Proteomes" id="UP001324115"/>
    </source>
</evidence>
<dbReference type="GO" id="GO:0002229">
    <property type="term" value="P:defense response to oomycetes"/>
    <property type="evidence" value="ECO:0007669"/>
    <property type="project" value="UniProtKB-ARBA"/>
</dbReference>
<sequence>MNDAITFQGDAFTSQGVLELTKNQLDGSIRYSVGRASYAEPVQLWDASTGRLTDFTTHFSFIIKAVDVSWHGDGISFFIAPFESNIPNSSGGYLALFSAESANKTSQNQIVAVEFDSYKNDWDPSDDHVGINVNSIVSATNVSWNSSIKNGSQANAWISYNSTTKNLSVFLTYANNPVFGGNSSLSDWVELHSIQSWSFYSSLETKDRNKKNKLGLWIGITVDFGVLSCGVGLFWLIYWRKRVSGKTEDLAYDIYMDYEFEKELGQGVKIFSVPGFTYHELICATNNFVEGGKLGEGGFGGVYKGLLTESNIEVAVKRVSKGSKQGIKEYTSEVKIISRLRHRNLVQLIGWYHEEGEFLLIMLTWPVRYKIANGLASALLYLHEEWEQCVDSNFNVKLGDFGLARFIDHELDSQTTVLAGTLGYLAPECITTGKASKESDIYNFGIVSPEIVCGRKPVELKVEPSKVRLVEWGLNLEFDEQQIERLIVVGLRCCHPDYTIRPSIRQVINVLNSEAPLPNLPSKLPVPMYFAPPMQMYRFSYTSSSLTGSTKDGTQCSCSNCSTRSSMSAGSRKALLYSSKADK</sequence>
<evidence type="ECO:0000256" key="11">
    <source>
        <dbReference type="ARBA" id="ARBA00022741"/>
    </source>
</evidence>
<keyword evidence="7" id="KW-0418">Kinase</keyword>
<evidence type="ECO:0000313" key="21">
    <source>
        <dbReference type="EMBL" id="KAK4585043.1"/>
    </source>
</evidence>
<keyword evidence="7" id="KW-0723">Serine/threonine-protein kinase</keyword>
<dbReference type="GO" id="GO:0004674">
    <property type="term" value="F:protein serine/threonine kinase activity"/>
    <property type="evidence" value="ECO:0007669"/>
    <property type="project" value="UniProtKB-KW"/>
</dbReference>
<dbReference type="Gene3D" id="3.30.200.20">
    <property type="entry name" value="Phosphorylase Kinase, domain 1"/>
    <property type="match status" value="1"/>
</dbReference>
<keyword evidence="11 17" id="KW-0547">Nucleotide-binding</keyword>
<comment type="subcellular location">
    <subcellularLocation>
        <location evidence="1">Cell membrane</location>
        <topology evidence="1">Single-pass type I membrane protein</topology>
    </subcellularLocation>
</comment>
<evidence type="ECO:0000256" key="15">
    <source>
        <dbReference type="ARBA" id="ARBA00023170"/>
    </source>
</evidence>
<keyword evidence="12 17" id="KW-0067">ATP-binding</keyword>
<evidence type="ECO:0000256" key="5">
    <source>
        <dbReference type="ARBA" id="ARBA00012513"/>
    </source>
</evidence>
<organism evidence="21 22">
    <name type="scientific">Quercus rubra</name>
    <name type="common">Northern red oak</name>
    <name type="synonym">Quercus borealis</name>
    <dbReference type="NCBI Taxonomy" id="3512"/>
    <lineage>
        <taxon>Eukaryota</taxon>
        <taxon>Viridiplantae</taxon>
        <taxon>Streptophyta</taxon>
        <taxon>Embryophyta</taxon>
        <taxon>Tracheophyta</taxon>
        <taxon>Spermatophyta</taxon>
        <taxon>Magnoliopsida</taxon>
        <taxon>eudicotyledons</taxon>
        <taxon>Gunneridae</taxon>
        <taxon>Pentapetalae</taxon>
        <taxon>rosids</taxon>
        <taxon>fabids</taxon>
        <taxon>Fagales</taxon>
        <taxon>Fagaceae</taxon>
        <taxon>Quercus</taxon>
    </lineage>
</organism>
<evidence type="ECO:0000256" key="3">
    <source>
        <dbReference type="ARBA" id="ARBA00008536"/>
    </source>
</evidence>
<keyword evidence="9" id="KW-0732">Signal</keyword>
<evidence type="ECO:0000256" key="2">
    <source>
        <dbReference type="ARBA" id="ARBA00007606"/>
    </source>
</evidence>
<gene>
    <name evidence="21" type="ORF">RGQ29_022634</name>
</gene>
<protein>
    <recommendedName>
        <fullName evidence="5">non-specific serine/threonine protein kinase</fullName>
        <ecNumber evidence="5">2.7.11.1</ecNumber>
    </recommendedName>
</protein>
<comment type="similarity">
    <text evidence="2">Belongs to the leguminous lectin family.</text>
</comment>
<keyword evidence="15" id="KW-0675">Receptor</keyword>
<dbReference type="Pfam" id="PF00139">
    <property type="entry name" value="Lectin_legB"/>
    <property type="match status" value="1"/>
</dbReference>
<proteinExistence type="inferred from homology"/>
<evidence type="ECO:0000256" key="6">
    <source>
        <dbReference type="ARBA" id="ARBA00022475"/>
    </source>
</evidence>
<comment type="similarity">
    <text evidence="3">In the N-terminal section; belongs to the leguminous lectin family.</text>
</comment>
<dbReference type="InterPro" id="IPR001220">
    <property type="entry name" value="Legume_lectin_dom"/>
</dbReference>
<keyword evidence="10" id="KW-0430">Lectin</keyword>
<dbReference type="AlphaFoldDB" id="A0AAN7F2U2"/>
<evidence type="ECO:0000256" key="10">
    <source>
        <dbReference type="ARBA" id="ARBA00022734"/>
    </source>
</evidence>
<evidence type="ECO:0000256" key="16">
    <source>
        <dbReference type="ARBA" id="ARBA00023180"/>
    </source>
</evidence>
<evidence type="ECO:0000256" key="17">
    <source>
        <dbReference type="PROSITE-ProRule" id="PRU10141"/>
    </source>
</evidence>
<dbReference type="InterPro" id="IPR050528">
    <property type="entry name" value="L-type_Lectin-RKs"/>
</dbReference>
<dbReference type="Pfam" id="PF00069">
    <property type="entry name" value="Pkinase"/>
    <property type="match status" value="1"/>
</dbReference>
<dbReference type="InterPro" id="IPR000719">
    <property type="entry name" value="Prot_kinase_dom"/>
</dbReference>
<dbReference type="Gene3D" id="1.10.510.10">
    <property type="entry name" value="Transferase(Phosphotransferase) domain 1"/>
    <property type="match status" value="1"/>
</dbReference>
<dbReference type="InterPro" id="IPR013320">
    <property type="entry name" value="ConA-like_dom_sf"/>
</dbReference>
<comment type="similarity">
    <text evidence="4">In the C-terminal section; belongs to the protein kinase superfamily. Ser/Thr protein kinase family.</text>
</comment>
<evidence type="ECO:0000256" key="19">
    <source>
        <dbReference type="SAM" id="Phobius"/>
    </source>
</evidence>
<evidence type="ECO:0000256" key="9">
    <source>
        <dbReference type="ARBA" id="ARBA00022729"/>
    </source>
</evidence>
<evidence type="ECO:0000256" key="7">
    <source>
        <dbReference type="ARBA" id="ARBA00022527"/>
    </source>
</evidence>
<dbReference type="SUPFAM" id="SSF49899">
    <property type="entry name" value="Concanavalin A-like lectins/glucanases"/>
    <property type="match status" value="1"/>
</dbReference>
<keyword evidence="16" id="KW-0325">Glycoprotein</keyword>
<evidence type="ECO:0000256" key="1">
    <source>
        <dbReference type="ARBA" id="ARBA00004251"/>
    </source>
</evidence>
<feature type="domain" description="Protein kinase" evidence="20">
    <location>
        <begin position="288"/>
        <end position="520"/>
    </location>
</feature>
<dbReference type="InterPro" id="IPR017441">
    <property type="entry name" value="Protein_kinase_ATP_BS"/>
</dbReference>
<keyword evidence="22" id="KW-1185">Reference proteome</keyword>
<dbReference type="GO" id="GO:0005886">
    <property type="term" value="C:plasma membrane"/>
    <property type="evidence" value="ECO:0007669"/>
    <property type="project" value="UniProtKB-SubCell"/>
</dbReference>
<dbReference type="FunFam" id="3.30.200.20:FF:000168">
    <property type="entry name" value="L-type lectin-domain containing receptor kinase IX.1"/>
    <property type="match status" value="1"/>
</dbReference>
<reference evidence="21 22" key="1">
    <citation type="journal article" date="2023" name="G3 (Bethesda)">
        <title>A haplotype-resolved chromosome-scale genome for Quercus rubra L. provides insights into the genetics of adaptive traits for red oak species.</title>
        <authorList>
            <person name="Kapoor B."/>
            <person name="Jenkins J."/>
            <person name="Schmutz J."/>
            <person name="Zhebentyayeva T."/>
            <person name="Kuelheim C."/>
            <person name="Coggeshall M."/>
            <person name="Heim C."/>
            <person name="Lasky J.R."/>
            <person name="Leites L."/>
            <person name="Islam-Faridi N."/>
            <person name="Romero-Severson J."/>
            <person name="DeLeo V.L."/>
            <person name="Lucas S.M."/>
            <person name="Lazic D."/>
            <person name="Gailing O."/>
            <person name="Carlson J."/>
            <person name="Staton M."/>
        </authorList>
    </citation>
    <scope>NUCLEOTIDE SEQUENCE [LARGE SCALE GENOMIC DNA]</scope>
    <source>
        <strain evidence="21">Pseudo-F2</strain>
    </source>
</reference>
<evidence type="ECO:0000259" key="20">
    <source>
        <dbReference type="PROSITE" id="PS50011"/>
    </source>
</evidence>
<evidence type="ECO:0000256" key="13">
    <source>
        <dbReference type="ARBA" id="ARBA00022989"/>
    </source>
</evidence>
<evidence type="ECO:0000256" key="4">
    <source>
        <dbReference type="ARBA" id="ARBA00010217"/>
    </source>
</evidence>
<dbReference type="InterPro" id="IPR011009">
    <property type="entry name" value="Kinase-like_dom_sf"/>
</dbReference>
<evidence type="ECO:0000256" key="8">
    <source>
        <dbReference type="ARBA" id="ARBA00022692"/>
    </source>
</evidence>
<dbReference type="GO" id="GO:0030246">
    <property type="term" value="F:carbohydrate binding"/>
    <property type="evidence" value="ECO:0007669"/>
    <property type="project" value="UniProtKB-KW"/>
</dbReference>
<dbReference type="InterPro" id="IPR019825">
    <property type="entry name" value="Lectin_legB_Mn/Ca_BS"/>
</dbReference>
<accession>A0AAN7F2U2</accession>
<dbReference type="EMBL" id="JAXUIC010000006">
    <property type="protein sequence ID" value="KAK4585043.1"/>
    <property type="molecule type" value="Genomic_DNA"/>
</dbReference>
<keyword evidence="14 19" id="KW-0472">Membrane</keyword>
<evidence type="ECO:0000256" key="14">
    <source>
        <dbReference type="ARBA" id="ARBA00023136"/>
    </source>
</evidence>
<keyword evidence="7" id="KW-0808">Transferase</keyword>
<dbReference type="PROSITE" id="PS50011">
    <property type="entry name" value="PROTEIN_KINASE_DOM"/>
    <property type="match status" value="1"/>
</dbReference>
<dbReference type="Gene3D" id="2.60.120.200">
    <property type="match status" value="1"/>
</dbReference>
<dbReference type="PROSITE" id="PS00107">
    <property type="entry name" value="PROTEIN_KINASE_ATP"/>
    <property type="match status" value="1"/>
</dbReference>
<keyword evidence="13 19" id="KW-1133">Transmembrane helix</keyword>
<comment type="caution">
    <text evidence="21">The sequence shown here is derived from an EMBL/GenBank/DDBJ whole genome shotgun (WGS) entry which is preliminary data.</text>
</comment>
<keyword evidence="8 19" id="KW-0812">Transmembrane</keyword>
<dbReference type="Pfam" id="PF07714">
    <property type="entry name" value="PK_Tyr_Ser-Thr"/>
    <property type="match status" value="1"/>
</dbReference>
<evidence type="ECO:0000256" key="18">
    <source>
        <dbReference type="SAM" id="MobiDB-lite"/>
    </source>
</evidence>
<dbReference type="SUPFAM" id="SSF56112">
    <property type="entry name" value="Protein kinase-like (PK-like)"/>
    <property type="match status" value="1"/>
</dbReference>
<dbReference type="Proteomes" id="UP001324115">
    <property type="component" value="Unassembled WGS sequence"/>
</dbReference>
<dbReference type="PANTHER" id="PTHR27007">
    <property type="match status" value="1"/>
</dbReference>
<dbReference type="InterPro" id="IPR001245">
    <property type="entry name" value="Ser-Thr/Tyr_kinase_cat_dom"/>
</dbReference>
<feature type="transmembrane region" description="Helical" evidence="19">
    <location>
        <begin position="214"/>
        <end position="238"/>
    </location>
</feature>
<feature type="region of interest" description="Disordered" evidence="18">
    <location>
        <begin position="564"/>
        <end position="583"/>
    </location>
</feature>
<dbReference type="PROSITE" id="PS00307">
    <property type="entry name" value="LECTIN_LEGUME_BETA"/>
    <property type="match status" value="1"/>
</dbReference>
<dbReference type="FunFam" id="1.10.510.10:FF:000240">
    <property type="entry name" value="Lectin-domain containing receptor kinase A4.3"/>
    <property type="match status" value="1"/>
</dbReference>
<keyword evidence="6" id="KW-1003">Cell membrane</keyword>
<dbReference type="GO" id="GO:0005524">
    <property type="term" value="F:ATP binding"/>
    <property type="evidence" value="ECO:0007669"/>
    <property type="project" value="UniProtKB-UniRule"/>
</dbReference>
<evidence type="ECO:0000256" key="12">
    <source>
        <dbReference type="ARBA" id="ARBA00022840"/>
    </source>
</evidence>